<dbReference type="Proteomes" id="UP001060085">
    <property type="component" value="Linkage Group LG04"/>
</dbReference>
<dbReference type="EMBL" id="CM044704">
    <property type="protein sequence ID" value="KAI5666027.1"/>
    <property type="molecule type" value="Genomic_DNA"/>
</dbReference>
<organism evidence="1 2">
    <name type="scientific">Catharanthus roseus</name>
    <name type="common">Madagascar periwinkle</name>
    <name type="synonym">Vinca rosea</name>
    <dbReference type="NCBI Taxonomy" id="4058"/>
    <lineage>
        <taxon>Eukaryota</taxon>
        <taxon>Viridiplantae</taxon>
        <taxon>Streptophyta</taxon>
        <taxon>Embryophyta</taxon>
        <taxon>Tracheophyta</taxon>
        <taxon>Spermatophyta</taxon>
        <taxon>Magnoliopsida</taxon>
        <taxon>eudicotyledons</taxon>
        <taxon>Gunneridae</taxon>
        <taxon>Pentapetalae</taxon>
        <taxon>asterids</taxon>
        <taxon>lamiids</taxon>
        <taxon>Gentianales</taxon>
        <taxon>Apocynaceae</taxon>
        <taxon>Rauvolfioideae</taxon>
        <taxon>Vinceae</taxon>
        <taxon>Catharanthinae</taxon>
        <taxon>Catharanthus</taxon>
    </lineage>
</organism>
<keyword evidence="2" id="KW-1185">Reference proteome</keyword>
<reference evidence="2" key="1">
    <citation type="journal article" date="2023" name="Nat. Plants">
        <title>Single-cell RNA sequencing provides a high-resolution roadmap for understanding the multicellular compartmentation of specialized metabolism.</title>
        <authorList>
            <person name="Sun S."/>
            <person name="Shen X."/>
            <person name="Li Y."/>
            <person name="Li Y."/>
            <person name="Wang S."/>
            <person name="Li R."/>
            <person name="Zhang H."/>
            <person name="Shen G."/>
            <person name="Guo B."/>
            <person name="Wei J."/>
            <person name="Xu J."/>
            <person name="St-Pierre B."/>
            <person name="Chen S."/>
            <person name="Sun C."/>
        </authorList>
    </citation>
    <scope>NUCLEOTIDE SEQUENCE [LARGE SCALE GENOMIC DNA]</scope>
</reference>
<evidence type="ECO:0000313" key="2">
    <source>
        <dbReference type="Proteomes" id="UP001060085"/>
    </source>
</evidence>
<comment type="caution">
    <text evidence="1">The sequence shown here is derived from an EMBL/GenBank/DDBJ whole genome shotgun (WGS) entry which is preliminary data.</text>
</comment>
<gene>
    <name evidence="1" type="ORF">M9H77_15880</name>
</gene>
<protein>
    <submittedName>
        <fullName evidence="1">Uncharacterized protein</fullName>
    </submittedName>
</protein>
<evidence type="ECO:0000313" key="1">
    <source>
        <dbReference type="EMBL" id="KAI5666027.1"/>
    </source>
</evidence>
<sequence length="754" mass="86007">MKAREYGFHLMDLEDGSYLVRFYSKVDYYHVLENGPWIVLEHYLTVNRWRPNLRLVIEDIITTYVWAMLPGLPIEFFNEELLMAVGKHLDRADQEIYAKRRQEVVWNVGTMGQEKAKDKRETQLVTHDATGTVVRQPEEEGYIGHWTAFGNMVSKTTNKYWKATMDRMIKRKKAYHVVNWKILSKWTMKINFDASFMEDLDIVAWIARDHIGTLLRASIGSFTASDQFMAEALAANKSFKYAKPTNARTQGETTRLPAKVAKALDPPVAIMTTSKNEAIEGRWFACGNWCFWKTRTIDLECIASNEQGVVLDLFEIVGTNQVWNWERSHIWRGILYGAQTLEEVCSNEELMQPSAEKKVKVRELYKATTSGLQKHVKDAKWDKIWRFCGPTRLCFLLRIARHNRLPSVALFSSHINIGKSTCSFPQLSRTVPPRAINGSRLSGYPKTQTHTLIVKLGPIPDPPGSRYRPVQAHKLPLDRINIQNAKRIENFIGSFIESYISDNSKLWLRKFLKIDPSKIRAATKFCDSYGVIGHVANNCSEPLPSTVAEEALRINLITSTDHGNRTDERSSRFLGQKDITLCPFPDTIRLEKNTPEKRLDMQGDLTIICITLEKQGGSSSLSSSCGGFSSFVHDNGLIDLGFSGHPFTWNNKRSGIANIQIRLDRILANANWRTLFPHAHITHLPALKSDHHSLLLDTGPIRNSHPKPFHFESMWTRESYSQDVIQIAQDSTPPSSPLFYLHSSLKETKLSLKS</sequence>
<name>A0ACC0AYB8_CATRO</name>
<proteinExistence type="predicted"/>
<accession>A0ACC0AYB8</accession>